<reference evidence="6" key="3">
    <citation type="submission" date="2025-09" db="UniProtKB">
        <authorList>
            <consortium name="Ensembl"/>
        </authorList>
    </citation>
    <scope>IDENTIFICATION</scope>
</reference>
<gene>
    <name evidence="6" type="primary">PGF</name>
</gene>
<dbReference type="Gene3D" id="2.10.90.10">
    <property type="entry name" value="Cystine-knot cytokines"/>
    <property type="match status" value="1"/>
</dbReference>
<dbReference type="PANTHER" id="PTHR12025:SF9">
    <property type="entry name" value="PLACENTA GROWTH FACTOR"/>
    <property type="match status" value="1"/>
</dbReference>
<dbReference type="SUPFAM" id="SSF57501">
    <property type="entry name" value="Cystine-knot cytokines"/>
    <property type="match status" value="1"/>
</dbReference>
<dbReference type="PANTHER" id="PTHR12025">
    <property type="entry name" value="VASCULAR ENDOTHELIAL GROWTH FACTOR"/>
    <property type="match status" value="1"/>
</dbReference>
<feature type="compositionally biased region" description="Basic and acidic residues" evidence="4">
    <location>
        <begin position="79"/>
        <end position="88"/>
    </location>
</feature>
<feature type="compositionally biased region" description="Gly residues" evidence="4">
    <location>
        <begin position="11"/>
        <end position="25"/>
    </location>
</feature>
<keyword evidence="1 3" id="KW-0339">Growth factor</keyword>
<dbReference type="GO" id="GO:0002040">
    <property type="term" value="P:sprouting angiogenesis"/>
    <property type="evidence" value="ECO:0007669"/>
    <property type="project" value="TreeGrafter"/>
</dbReference>
<dbReference type="GO" id="GO:0001666">
    <property type="term" value="P:response to hypoxia"/>
    <property type="evidence" value="ECO:0007669"/>
    <property type="project" value="TreeGrafter"/>
</dbReference>
<feature type="compositionally biased region" description="Basic residues" evidence="4">
    <location>
        <begin position="226"/>
        <end position="242"/>
    </location>
</feature>
<dbReference type="Pfam" id="PF00341">
    <property type="entry name" value="PDGF"/>
    <property type="match status" value="1"/>
</dbReference>
<dbReference type="GO" id="GO:0048010">
    <property type="term" value="P:vascular endothelial growth factor receptor signaling pathway"/>
    <property type="evidence" value="ECO:0007669"/>
    <property type="project" value="TreeGrafter"/>
</dbReference>
<dbReference type="GO" id="GO:0016020">
    <property type="term" value="C:membrane"/>
    <property type="evidence" value="ECO:0007669"/>
    <property type="project" value="InterPro"/>
</dbReference>
<reference evidence="6 7" key="1">
    <citation type="journal article" date="2010" name="Nature">
        <title>The genome of a songbird.</title>
        <authorList>
            <person name="Warren W.C."/>
            <person name="Clayton D.F."/>
            <person name="Ellegren H."/>
            <person name="Arnold A.P."/>
            <person name="Hillier L.W."/>
            <person name="Kunstner A."/>
            <person name="Searle S."/>
            <person name="White S."/>
            <person name="Vilella A.J."/>
            <person name="Fairley S."/>
            <person name="Heger A."/>
            <person name="Kong L."/>
            <person name="Ponting C.P."/>
            <person name="Jarvis E.D."/>
            <person name="Mello C.V."/>
            <person name="Minx P."/>
            <person name="Lovell P."/>
            <person name="Velho T.A."/>
            <person name="Ferris M."/>
            <person name="Balakrishnan C.N."/>
            <person name="Sinha S."/>
            <person name="Blatti C."/>
            <person name="London S.E."/>
            <person name="Li Y."/>
            <person name="Lin Y.C."/>
            <person name="George J."/>
            <person name="Sweedler J."/>
            <person name="Southey B."/>
            <person name="Gunaratne P."/>
            <person name="Watson M."/>
            <person name="Nam K."/>
            <person name="Backstrom N."/>
            <person name="Smeds L."/>
            <person name="Nabholz B."/>
            <person name="Itoh Y."/>
            <person name="Whitney O."/>
            <person name="Pfenning A.R."/>
            <person name="Howard J."/>
            <person name="Volker M."/>
            <person name="Skinner B.M."/>
            <person name="Griffin D.K."/>
            <person name="Ye L."/>
            <person name="McLaren W.M."/>
            <person name="Flicek P."/>
            <person name="Quesada V."/>
            <person name="Velasco G."/>
            <person name="Lopez-Otin C."/>
            <person name="Puente X.S."/>
            <person name="Olender T."/>
            <person name="Lancet D."/>
            <person name="Smit A.F."/>
            <person name="Hubley R."/>
            <person name="Konkel M.K."/>
            <person name="Walker J.A."/>
            <person name="Batzer M.A."/>
            <person name="Gu W."/>
            <person name="Pollock D.D."/>
            <person name="Chen L."/>
            <person name="Cheng Z."/>
            <person name="Eichler E.E."/>
            <person name="Stapley J."/>
            <person name="Slate J."/>
            <person name="Ekblom R."/>
            <person name="Birkhead T."/>
            <person name="Burke T."/>
            <person name="Burt D."/>
            <person name="Scharff C."/>
            <person name="Adam I."/>
            <person name="Richard H."/>
            <person name="Sultan M."/>
            <person name="Soldatov A."/>
            <person name="Lehrach H."/>
            <person name="Edwards S.V."/>
            <person name="Yang S.P."/>
            <person name="Li X."/>
            <person name="Graves T."/>
            <person name="Fulton L."/>
            <person name="Nelson J."/>
            <person name="Chinwalla A."/>
            <person name="Hou S."/>
            <person name="Mardis E.R."/>
            <person name="Wilson R.K."/>
        </authorList>
    </citation>
    <scope>NUCLEOTIDE SEQUENCE [LARGE SCALE GENOMIC DNA]</scope>
</reference>
<dbReference type="GO" id="GO:0038084">
    <property type="term" value="P:vascular endothelial growth factor signaling pathway"/>
    <property type="evidence" value="ECO:0007669"/>
    <property type="project" value="TreeGrafter"/>
</dbReference>
<dbReference type="InterPro" id="IPR023581">
    <property type="entry name" value="PD_growth_factor_CS"/>
</dbReference>
<feature type="region of interest" description="Disordered" evidence="4">
    <location>
        <begin position="1"/>
        <end position="103"/>
    </location>
</feature>
<dbReference type="InParanoid" id="A0A674G8J5"/>
<sequence>MARRRRRRHGGAGGPASGRHAGGGRAVVAEPSLYRGGGSGDAAARRLPAVAGGRDAGGAARPGECRGAGGGSEQGADPRGGREGRDSSSRLWAGGSGGSPRAASPELAFLSLQAPEERGTASTESPVLTFREIWNRSFCRPLEQLVDVITEFPNEVEYIFRPSCVSLQRCGGCCGDEGLRCVPVETSTVTMQLLKIKPNGEAPYVEMAFTEHKQCECRPRQDLMRLGRRRSKGRGKRRQDKKGRKDCELCGTPRR</sequence>
<evidence type="ECO:0000313" key="6">
    <source>
        <dbReference type="Ensembl" id="ENSTGUP00000018869.1"/>
    </source>
</evidence>
<dbReference type="GO" id="GO:0042056">
    <property type="term" value="F:chemoattractant activity"/>
    <property type="evidence" value="ECO:0007669"/>
    <property type="project" value="TreeGrafter"/>
</dbReference>
<dbReference type="OMA" id="DSSSRCW"/>
<name>A0A674G8J5_TAEGU</name>
<dbReference type="InterPro" id="IPR000072">
    <property type="entry name" value="PDGF/VEGF_dom"/>
</dbReference>
<evidence type="ECO:0000256" key="3">
    <source>
        <dbReference type="RuleBase" id="RU003818"/>
    </source>
</evidence>
<dbReference type="SMART" id="SM00141">
    <property type="entry name" value="PDGF"/>
    <property type="match status" value="1"/>
</dbReference>
<dbReference type="GO" id="GO:0001938">
    <property type="term" value="P:positive regulation of endothelial cell proliferation"/>
    <property type="evidence" value="ECO:0007669"/>
    <property type="project" value="TreeGrafter"/>
</dbReference>
<dbReference type="Ensembl" id="ENSTGUT00000022642.1">
    <property type="protein sequence ID" value="ENSTGUP00000018869.1"/>
    <property type="gene ID" value="ENSTGUG00000019217.1"/>
</dbReference>
<evidence type="ECO:0000313" key="7">
    <source>
        <dbReference type="Proteomes" id="UP000007754"/>
    </source>
</evidence>
<feature type="region of interest" description="Disordered" evidence="4">
    <location>
        <begin position="224"/>
        <end position="255"/>
    </location>
</feature>
<accession>A0A674G8J5</accession>
<evidence type="ECO:0000256" key="2">
    <source>
        <dbReference type="ARBA" id="ARBA00023157"/>
    </source>
</evidence>
<evidence type="ECO:0000256" key="1">
    <source>
        <dbReference type="ARBA" id="ARBA00023030"/>
    </source>
</evidence>
<dbReference type="PROSITE" id="PS00249">
    <property type="entry name" value="PDGF_1"/>
    <property type="match status" value="1"/>
</dbReference>
<dbReference type="GeneTree" id="ENSGT00940000160164"/>
<dbReference type="CDD" id="cd00135">
    <property type="entry name" value="PDGF"/>
    <property type="match status" value="1"/>
</dbReference>
<protein>
    <submittedName>
        <fullName evidence="6">Placental growth factor</fullName>
    </submittedName>
</protein>
<evidence type="ECO:0000259" key="5">
    <source>
        <dbReference type="PROSITE" id="PS50278"/>
    </source>
</evidence>
<dbReference type="AlphaFoldDB" id="A0A674G8J5"/>
<dbReference type="GO" id="GO:0045766">
    <property type="term" value="P:positive regulation of angiogenesis"/>
    <property type="evidence" value="ECO:0007669"/>
    <property type="project" value="TreeGrafter"/>
</dbReference>
<dbReference type="GO" id="GO:0008083">
    <property type="term" value="F:growth factor activity"/>
    <property type="evidence" value="ECO:0007669"/>
    <property type="project" value="UniProtKB-KW"/>
</dbReference>
<dbReference type="GO" id="GO:0005172">
    <property type="term" value="F:vascular endothelial growth factor receptor binding"/>
    <property type="evidence" value="ECO:0007669"/>
    <property type="project" value="TreeGrafter"/>
</dbReference>
<feature type="compositionally biased region" description="Low complexity" evidence="4">
    <location>
        <begin position="41"/>
        <end position="62"/>
    </location>
</feature>
<dbReference type="PROSITE" id="PS50278">
    <property type="entry name" value="PDGF_2"/>
    <property type="match status" value="1"/>
</dbReference>
<feature type="compositionally biased region" description="Basic residues" evidence="4">
    <location>
        <begin position="1"/>
        <end position="10"/>
    </location>
</feature>
<keyword evidence="7" id="KW-1185">Reference proteome</keyword>
<evidence type="ECO:0000256" key="4">
    <source>
        <dbReference type="SAM" id="MobiDB-lite"/>
    </source>
</evidence>
<dbReference type="GO" id="GO:0050930">
    <property type="term" value="P:induction of positive chemotaxis"/>
    <property type="evidence" value="ECO:0007669"/>
    <property type="project" value="TreeGrafter"/>
</dbReference>
<dbReference type="GO" id="GO:0060754">
    <property type="term" value="P:positive regulation of mast cell chemotaxis"/>
    <property type="evidence" value="ECO:0007669"/>
    <property type="project" value="TreeGrafter"/>
</dbReference>
<organism evidence="6 7">
    <name type="scientific">Taeniopygia guttata</name>
    <name type="common">Zebra finch</name>
    <name type="synonym">Poephila guttata</name>
    <dbReference type="NCBI Taxonomy" id="59729"/>
    <lineage>
        <taxon>Eukaryota</taxon>
        <taxon>Metazoa</taxon>
        <taxon>Chordata</taxon>
        <taxon>Craniata</taxon>
        <taxon>Vertebrata</taxon>
        <taxon>Euteleostomi</taxon>
        <taxon>Archelosauria</taxon>
        <taxon>Archosauria</taxon>
        <taxon>Dinosauria</taxon>
        <taxon>Saurischia</taxon>
        <taxon>Theropoda</taxon>
        <taxon>Coelurosauria</taxon>
        <taxon>Aves</taxon>
        <taxon>Neognathae</taxon>
        <taxon>Neoaves</taxon>
        <taxon>Telluraves</taxon>
        <taxon>Australaves</taxon>
        <taxon>Passeriformes</taxon>
        <taxon>Passeroidea</taxon>
        <taxon>Estrildidae</taxon>
        <taxon>Estrildinae</taxon>
        <taxon>Taeniopygia</taxon>
    </lineage>
</organism>
<comment type="similarity">
    <text evidence="3">Belongs to the PDGF/VEGF growth factor family.</text>
</comment>
<dbReference type="Proteomes" id="UP000007754">
    <property type="component" value="Chromosome 5"/>
</dbReference>
<keyword evidence="2" id="KW-1015">Disulfide bond</keyword>
<dbReference type="GO" id="GO:0005615">
    <property type="term" value="C:extracellular space"/>
    <property type="evidence" value="ECO:0007669"/>
    <property type="project" value="TreeGrafter"/>
</dbReference>
<dbReference type="InterPro" id="IPR029034">
    <property type="entry name" value="Cystine-knot_cytokine"/>
</dbReference>
<dbReference type="InterPro" id="IPR050507">
    <property type="entry name" value="PDGF/VEGF_growth_factor"/>
</dbReference>
<feature type="domain" description="Platelet-derived growth factor (PDGF) family profile" evidence="5">
    <location>
        <begin position="126"/>
        <end position="222"/>
    </location>
</feature>
<proteinExistence type="inferred from homology"/>
<reference evidence="6" key="2">
    <citation type="submission" date="2025-08" db="UniProtKB">
        <authorList>
            <consortium name="Ensembl"/>
        </authorList>
    </citation>
    <scope>IDENTIFICATION</scope>
</reference>